<reference evidence="3 4" key="1">
    <citation type="journal article" date="2012" name="J. Proteome Res.">
        <title>Application of Spiroplasma melliferum proteogenomic profiling for the discovery of virulence factors and pathogenicity mechanisms in host-associated spiroplasmas.</title>
        <authorList>
            <person name="Alexeev D."/>
            <person name="Kostrjukova E."/>
            <person name="Aliper A."/>
            <person name="Popenko A."/>
            <person name="Bazaleev N."/>
            <person name="Tyakht A."/>
            <person name="Selezneva O."/>
            <person name="Akopian T."/>
            <person name="Prichodko E."/>
            <person name="Kondratov I."/>
            <person name="Chukin M."/>
            <person name="Demina I."/>
            <person name="Galyamina M."/>
            <person name="Kamashev D."/>
            <person name="Vanyushkina A."/>
            <person name="Ladygina V."/>
            <person name="Levitskii S."/>
            <person name="Lazarev V."/>
            <person name="Govorun V."/>
        </authorList>
    </citation>
    <scope>NUCLEOTIDE SEQUENCE [LARGE SCALE GENOMIC DNA]</scope>
    <source>
        <strain evidence="3 4">KC3</strain>
    </source>
</reference>
<name>A0AAI9T4M5_SPIME</name>
<protein>
    <recommendedName>
        <fullName evidence="2">GmrSD restriction endonucleases N-terminal domain-containing protein</fullName>
    </recommendedName>
</protein>
<dbReference type="RefSeq" id="WP_004027619.1">
    <property type="nucleotide sequence ID" value="NZ_AGBZ02000001.1"/>
</dbReference>
<keyword evidence="1" id="KW-0472">Membrane</keyword>
<evidence type="ECO:0000259" key="2">
    <source>
        <dbReference type="Pfam" id="PF03235"/>
    </source>
</evidence>
<dbReference type="InterPro" id="IPR004919">
    <property type="entry name" value="GmrSD_N"/>
</dbReference>
<dbReference type="EMBL" id="AGBZ02000001">
    <property type="protein sequence ID" value="KAI93107.1"/>
    <property type="molecule type" value="Genomic_DNA"/>
</dbReference>
<feature type="domain" description="GmrSD restriction endonucleases N-terminal" evidence="2">
    <location>
        <begin position="36"/>
        <end position="340"/>
    </location>
</feature>
<dbReference type="Pfam" id="PF03235">
    <property type="entry name" value="GmrSD_N"/>
    <property type="match status" value="1"/>
</dbReference>
<gene>
    <name evidence="3" type="ORF">SPM_000375</name>
</gene>
<keyword evidence="1" id="KW-0812">Transmembrane</keyword>
<evidence type="ECO:0000256" key="1">
    <source>
        <dbReference type="SAM" id="Phobius"/>
    </source>
</evidence>
<sequence>MSKITVKTELDRVNEICLEVPIEDKLFSFNDLNAAYNASFRIPIYQRKYSWTIDKLNDFLSEIDEGINKNFFLIKDLNMPECKDSQFVYSRPISYQKFFGVIYLSNNKHQNKIIDIIDGQQRITTWFLFLLASYVIARKYATDYKNTKKKMHLCYSLFFDTLEKWLFIKSSTTTSFQPKYKNFKLHTTQKDDKKYFEELFSLLFENKNFLDLTTTERMKKILIEKKGRSGISFLREVFKSSIFKNYEEIENYIYKTIEKAKSQEVVNKHYTYMGKKEAEEYDMDSHYVFITLYFLIFITFSGFRFSIFELDDEKSAPEIFETINAGGMQLSAFDIIKNNLYKNFDKDNLEIFENNFEHIEDRIKSCYIDLKHADSFIFDFFKACYFDKIENYEKLKKTNLISNFDEIFKSDNSINNYNKTKEFIDLSKEYLDLYHELFKTNNFQNNKIKKIVYGLNILNYKTIKPILVSMLLIDKKNNNRNENNIANFIDKLYKYYLLQLNVEEKQANFLENNLKKIMVGSLKYKLDFLNQNKNNNFSSEELYQEIIQIQNEIDNYFNNINYTKIANKDYEANEVVKWFLYNIFTINYAENQIEDESLNQIEVEHVLPISFNGWKQDDKNWEENNKDMTDYVYKLTNCKLSTPFSNLLITSTVLK</sequence>
<dbReference type="PANTHER" id="PTHR35149">
    <property type="entry name" value="SLL5132 PROTEIN"/>
    <property type="match status" value="1"/>
</dbReference>
<dbReference type="PANTHER" id="PTHR35149:SF1">
    <property type="entry name" value="DUF5655 DOMAIN-CONTAINING PROTEIN"/>
    <property type="match status" value="1"/>
</dbReference>
<feature type="transmembrane region" description="Helical" evidence="1">
    <location>
        <begin position="123"/>
        <end position="141"/>
    </location>
</feature>
<dbReference type="AlphaFoldDB" id="A0AAI9T4M5"/>
<evidence type="ECO:0000313" key="4">
    <source>
        <dbReference type="Proteomes" id="UP000004057"/>
    </source>
</evidence>
<evidence type="ECO:0000313" key="3">
    <source>
        <dbReference type="EMBL" id="KAI93107.1"/>
    </source>
</evidence>
<accession>A0AAI9T4M5</accession>
<keyword evidence="1" id="KW-1133">Transmembrane helix</keyword>
<feature type="transmembrane region" description="Helical" evidence="1">
    <location>
        <begin position="287"/>
        <end position="307"/>
    </location>
</feature>
<comment type="caution">
    <text evidence="3">The sequence shown here is derived from an EMBL/GenBank/DDBJ whole genome shotgun (WGS) entry which is preliminary data.</text>
</comment>
<dbReference type="Proteomes" id="UP000004057">
    <property type="component" value="Unassembled WGS sequence"/>
</dbReference>
<organism evidence="3 4">
    <name type="scientific">Spiroplasma melliferum KC3</name>
    <dbReference type="NCBI Taxonomy" id="570509"/>
    <lineage>
        <taxon>Bacteria</taxon>
        <taxon>Bacillati</taxon>
        <taxon>Mycoplasmatota</taxon>
        <taxon>Mollicutes</taxon>
        <taxon>Entomoplasmatales</taxon>
        <taxon>Spiroplasmataceae</taxon>
        <taxon>Spiroplasma</taxon>
    </lineage>
</organism>
<proteinExistence type="predicted"/>